<sequence length="162" mass="17641">MSAYKLHTALEQVTPGRGSLTVVTVRHNGQRVPGAAFVHLVCTTRGDFAEVTLRPESRPVNEPDQPADFTFEGLRTFRFESHDAALAFLRHLYGIEPAPAPAQAVEALPIRVPVFSRSVPAPLARDVAPSSLSRPAGTTERAAFFDAPVCPHPDHHHPRNTP</sequence>
<name>A0ABU1FX75_9GAMM</name>
<dbReference type="RefSeq" id="WP_309650877.1">
    <property type="nucleotide sequence ID" value="NZ_JARWAK010000001.1"/>
</dbReference>
<evidence type="ECO:0000313" key="2">
    <source>
        <dbReference type="Proteomes" id="UP001264519"/>
    </source>
</evidence>
<proteinExistence type="predicted"/>
<reference evidence="1 2" key="1">
    <citation type="submission" date="2023-04" db="EMBL/GenBank/DDBJ databases">
        <title>A long-awaited taxogenomic arrangement of the family Halomonadaceae.</title>
        <authorList>
            <person name="De La Haba R."/>
            <person name="Chuvochina M."/>
            <person name="Wittouck S."/>
            <person name="Arahal D.R."/>
            <person name="Sanchez-Porro C."/>
            <person name="Hugenholtz P."/>
            <person name="Ventosa A."/>
        </authorList>
    </citation>
    <scope>NUCLEOTIDE SEQUENCE [LARGE SCALE GENOMIC DNA]</scope>
    <source>
        <strain evidence="1 2">DSM 23530</strain>
    </source>
</reference>
<dbReference type="Proteomes" id="UP001264519">
    <property type="component" value="Unassembled WGS sequence"/>
</dbReference>
<comment type="caution">
    <text evidence="1">The sequence shown here is derived from an EMBL/GenBank/DDBJ whole genome shotgun (WGS) entry which is preliminary data.</text>
</comment>
<gene>
    <name evidence="1" type="ORF">QC818_00575</name>
</gene>
<accession>A0ABU1FX75</accession>
<organism evidence="1 2">
    <name type="scientific">Halomonas koreensis</name>
    <dbReference type="NCBI Taxonomy" id="245385"/>
    <lineage>
        <taxon>Bacteria</taxon>
        <taxon>Pseudomonadati</taxon>
        <taxon>Pseudomonadota</taxon>
        <taxon>Gammaproteobacteria</taxon>
        <taxon>Oceanospirillales</taxon>
        <taxon>Halomonadaceae</taxon>
        <taxon>Halomonas</taxon>
    </lineage>
</organism>
<dbReference type="EMBL" id="JARWAK010000001">
    <property type="protein sequence ID" value="MDR5865280.1"/>
    <property type="molecule type" value="Genomic_DNA"/>
</dbReference>
<evidence type="ECO:0000313" key="1">
    <source>
        <dbReference type="EMBL" id="MDR5865280.1"/>
    </source>
</evidence>
<protein>
    <submittedName>
        <fullName evidence="1">Uncharacterized protein</fullName>
    </submittedName>
</protein>
<keyword evidence="2" id="KW-1185">Reference proteome</keyword>